<reference evidence="1" key="2">
    <citation type="journal article" date="2015" name="Data Brief">
        <title>Shoot transcriptome of the giant reed, Arundo donax.</title>
        <authorList>
            <person name="Barrero R.A."/>
            <person name="Guerrero F.D."/>
            <person name="Moolhuijzen P."/>
            <person name="Goolsby J.A."/>
            <person name="Tidwell J."/>
            <person name="Bellgard S.E."/>
            <person name="Bellgard M.I."/>
        </authorList>
    </citation>
    <scope>NUCLEOTIDE SEQUENCE</scope>
    <source>
        <tissue evidence="1">Shoot tissue taken approximately 20 cm above the soil surface</tissue>
    </source>
</reference>
<accession>A0A0A9FGJ4</accession>
<organism evidence="1">
    <name type="scientific">Arundo donax</name>
    <name type="common">Giant reed</name>
    <name type="synonym">Donax arundinaceus</name>
    <dbReference type="NCBI Taxonomy" id="35708"/>
    <lineage>
        <taxon>Eukaryota</taxon>
        <taxon>Viridiplantae</taxon>
        <taxon>Streptophyta</taxon>
        <taxon>Embryophyta</taxon>
        <taxon>Tracheophyta</taxon>
        <taxon>Spermatophyta</taxon>
        <taxon>Magnoliopsida</taxon>
        <taxon>Liliopsida</taxon>
        <taxon>Poales</taxon>
        <taxon>Poaceae</taxon>
        <taxon>PACMAD clade</taxon>
        <taxon>Arundinoideae</taxon>
        <taxon>Arundineae</taxon>
        <taxon>Arundo</taxon>
    </lineage>
</organism>
<name>A0A0A9FGJ4_ARUDO</name>
<dbReference type="EMBL" id="GBRH01185776">
    <property type="protein sequence ID" value="JAE12120.1"/>
    <property type="molecule type" value="Transcribed_RNA"/>
</dbReference>
<evidence type="ECO:0000313" key="1">
    <source>
        <dbReference type="EMBL" id="JAE12120.1"/>
    </source>
</evidence>
<dbReference type="AlphaFoldDB" id="A0A0A9FGJ4"/>
<reference evidence="1" key="1">
    <citation type="submission" date="2014-09" db="EMBL/GenBank/DDBJ databases">
        <authorList>
            <person name="Magalhaes I.L.F."/>
            <person name="Oliveira U."/>
            <person name="Santos F.R."/>
            <person name="Vidigal T.H.D.A."/>
            <person name="Brescovit A.D."/>
            <person name="Santos A.J."/>
        </authorList>
    </citation>
    <scope>NUCLEOTIDE SEQUENCE</scope>
    <source>
        <tissue evidence="1">Shoot tissue taken approximately 20 cm above the soil surface</tissue>
    </source>
</reference>
<sequence length="23" mass="2606">MISSGEIHKPKPFLNKTITTLHL</sequence>
<proteinExistence type="predicted"/>
<protein>
    <submittedName>
        <fullName evidence="1">Uncharacterized protein</fullName>
    </submittedName>
</protein>